<dbReference type="FunFam" id="3.30.160.60:FF:000065">
    <property type="entry name" value="B-cell CLL/lymphoma 6, member B"/>
    <property type="match status" value="1"/>
</dbReference>
<evidence type="ECO:0000256" key="3">
    <source>
        <dbReference type="ARBA" id="ARBA00022723"/>
    </source>
</evidence>
<dbReference type="GO" id="GO:0005634">
    <property type="term" value="C:nucleus"/>
    <property type="evidence" value="ECO:0007669"/>
    <property type="project" value="UniProtKB-SubCell"/>
</dbReference>
<dbReference type="AlphaFoldDB" id="A0A8C1NFU0"/>
<dbReference type="Pfam" id="PF00096">
    <property type="entry name" value="zf-C2H2"/>
    <property type="match status" value="4"/>
</dbReference>
<dbReference type="FunFam" id="3.30.160.60:FF:000055">
    <property type="entry name" value="B-cell lymphoma/leukemia 11A isoform X1"/>
    <property type="match status" value="1"/>
</dbReference>
<name>A0A8C1NFU0_CYPCA</name>
<feature type="region of interest" description="Disordered" evidence="12">
    <location>
        <begin position="460"/>
        <end position="516"/>
    </location>
</feature>
<keyword evidence="7" id="KW-0832">Ubl conjugation</keyword>
<dbReference type="GO" id="GO:0000978">
    <property type="term" value="F:RNA polymerase II cis-regulatory region sequence-specific DNA binding"/>
    <property type="evidence" value="ECO:0007669"/>
    <property type="project" value="TreeGrafter"/>
</dbReference>
<organism evidence="14 15">
    <name type="scientific">Cyprinus carpio</name>
    <name type="common">Common carp</name>
    <dbReference type="NCBI Taxonomy" id="7962"/>
    <lineage>
        <taxon>Eukaryota</taxon>
        <taxon>Metazoa</taxon>
        <taxon>Chordata</taxon>
        <taxon>Craniata</taxon>
        <taxon>Vertebrata</taxon>
        <taxon>Euteleostomi</taxon>
        <taxon>Actinopterygii</taxon>
        <taxon>Neopterygii</taxon>
        <taxon>Teleostei</taxon>
        <taxon>Ostariophysi</taxon>
        <taxon>Cypriniformes</taxon>
        <taxon>Cyprinidae</taxon>
        <taxon>Cyprininae</taxon>
        <taxon>Cyprinus</taxon>
    </lineage>
</organism>
<evidence type="ECO:0000256" key="7">
    <source>
        <dbReference type="ARBA" id="ARBA00022843"/>
    </source>
</evidence>
<keyword evidence="6" id="KW-0862">Zinc</keyword>
<dbReference type="PROSITE" id="PS50157">
    <property type="entry name" value="ZINC_FINGER_C2H2_2"/>
    <property type="match status" value="5"/>
</dbReference>
<dbReference type="FunFam" id="3.30.160.60:FF:000046">
    <property type="entry name" value="Putative B-cell lymphoma/leukemia 11A"/>
    <property type="match status" value="1"/>
</dbReference>
<evidence type="ECO:0000256" key="10">
    <source>
        <dbReference type="ARBA" id="ARBA00023242"/>
    </source>
</evidence>
<feature type="domain" description="C2H2-type" evidence="13">
    <location>
        <begin position="550"/>
        <end position="577"/>
    </location>
</feature>
<dbReference type="GO" id="GO:0008270">
    <property type="term" value="F:zinc ion binding"/>
    <property type="evidence" value="ECO:0007669"/>
    <property type="project" value="UniProtKB-KW"/>
</dbReference>
<evidence type="ECO:0000313" key="14">
    <source>
        <dbReference type="Ensembl" id="ENSCCRP00010090282.1"/>
    </source>
</evidence>
<evidence type="ECO:0000256" key="4">
    <source>
        <dbReference type="ARBA" id="ARBA00022737"/>
    </source>
</evidence>
<dbReference type="Gene3D" id="3.30.160.60">
    <property type="entry name" value="Classic Zinc Finger"/>
    <property type="match status" value="4"/>
</dbReference>
<dbReference type="SMART" id="SM00355">
    <property type="entry name" value="ZnF_C2H2"/>
    <property type="match status" value="6"/>
</dbReference>
<evidence type="ECO:0000256" key="1">
    <source>
        <dbReference type="ARBA" id="ARBA00004123"/>
    </source>
</evidence>
<feature type="domain" description="C2H2-type" evidence="13">
    <location>
        <begin position="578"/>
        <end position="605"/>
    </location>
</feature>
<dbReference type="InterPro" id="IPR051497">
    <property type="entry name" value="Dev/Hematopoietic_TF"/>
</dbReference>
<feature type="domain" description="C2H2-type" evidence="13">
    <location>
        <begin position="370"/>
        <end position="397"/>
    </location>
</feature>
<feature type="domain" description="C2H2-type" evidence="13">
    <location>
        <begin position="342"/>
        <end position="369"/>
    </location>
</feature>
<dbReference type="SUPFAM" id="SSF57667">
    <property type="entry name" value="beta-beta-alpha zinc fingers"/>
    <property type="match status" value="2"/>
</dbReference>
<protein>
    <submittedName>
        <fullName evidence="14">Zinc finger protein 296</fullName>
    </submittedName>
</protein>
<evidence type="ECO:0000256" key="8">
    <source>
        <dbReference type="ARBA" id="ARBA00023015"/>
    </source>
</evidence>
<dbReference type="GO" id="GO:0003700">
    <property type="term" value="F:DNA-binding transcription factor activity"/>
    <property type="evidence" value="ECO:0007669"/>
    <property type="project" value="TreeGrafter"/>
</dbReference>
<evidence type="ECO:0000256" key="6">
    <source>
        <dbReference type="ARBA" id="ARBA00022833"/>
    </source>
</evidence>
<dbReference type="Ensembl" id="ENSCCRT00010100127.1">
    <property type="protein sequence ID" value="ENSCCRP00010090282.1"/>
    <property type="gene ID" value="ENSCCRG00010039475.1"/>
</dbReference>
<evidence type="ECO:0000256" key="2">
    <source>
        <dbReference type="ARBA" id="ARBA00022499"/>
    </source>
</evidence>
<feature type="region of interest" description="Disordered" evidence="12">
    <location>
        <begin position="386"/>
        <end position="446"/>
    </location>
</feature>
<keyword evidence="15" id="KW-1185">Reference proteome</keyword>
<dbReference type="PROSITE" id="PS00028">
    <property type="entry name" value="ZINC_FINGER_C2H2_1"/>
    <property type="match status" value="6"/>
</dbReference>
<feature type="region of interest" description="Disordered" evidence="12">
    <location>
        <begin position="101"/>
        <end position="121"/>
    </location>
</feature>
<evidence type="ECO:0000256" key="12">
    <source>
        <dbReference type="SAM" id="MobiDB-lite"/>
    </source>
</evidence>
<dbReference type="PANTHER" id="PTHR45993">
    <property type="entry name" value="B-CELL LYMPHOMA/LEUKEMIA 11"/>
    <property type="match status" value="1"/>
</dbReference>
<keyword evidence="8" id="KW-0805">Transcription regulation</keyword>
<feature type="region of interest" description="Disordered" evidence="12">
    <location>
        <begin position="676"/>
        <end position="715"/>
    </location>
</feature>
<evidence type="ECO:0000256" key="11">
    <source>
        <dbReference type="PROSITE-ProRule" id="PRU00042"/>
    </source>
</evidence>
<evidence type="ECO:0000313" key="15">
    <source>
        <dbReference type="Proteomes" id="UP000694427"/>
    </source>
</evidence>
<dbReference type="PANTHER" id="PTHR45993:SF8">
    <property type="entry name" value="ZINC FINGER PROTEIN 296"/>
    <property type="match status" value="1"/>
</dbReference>
<feature type="domain" description="C2H2-type" evidence="13">
    <location>
        <begin position="609"/>
        <end position="632"/>
    </location>
</feature>
<evidence type="ECO:0000256" key="5">
    <source>
        <dbReference type="ARBA" id="ARBA00022771"/>
    </source>
</evidence>
<dbReference type="InterPro" id="IPR013087">
    <property type="entry name" value="Znf_C2H2_type"/>
</dbReference>
<keyword evidence="3" id="KW-0479">Metal-binding</keyword>
<keyword evidence="4" id="KW-0677">Repeat</keyword>
<comment type="subcellular location">
    <subcellularLocation>
        <location evidence="1">Nucleus</location>
    </subcellularLocation>
</comment>
<dbReference type="InterPro" id="IPR036236">
    <property type="entry name" value="Znf_C2H2_sf"/>
</dbReference>
<evidence type="ECO:0000259" key="13">
    <source>
        <dbReference type="PROSITE" id="PS50157"/>
    </source>
</evidence>
<reference evidence="14" key="1">
    <citation type="submission" date="2025-08" db="UniProtKB">
        <authorList>
            <consortium name="Ensembl"/>
        </authorList>
    </citation>
    <scope>IDENTIFICATION</scope>
</reference>
<reference evidence="14" key="2">
    <citation type="submission" date="2025-09" db="UniProtKB">
        <authorList>
            <consortium name="Ensembl"/>
        </authorList>
    </citation>
    <scope>IDENTIFICATION</scope>
</reference>
<keyword evidence="2" id="KW-1017">Isopeptide bond</keyword>
<feature type="compositionally biased region" description="Basic and acidic residues" evidence="12">
    <location>
        <begin position="505"/>
        <end position="515"/>
    </location>
</feature>
<dbReference type="InterPro" id="IPR057448">
    <property type="entry name" value="BCL-11A_Znf_CCHC"/>
</dbReference>
<accession>A0A8C1NFU0</accession>
<evidence type="ECO:0000256" key="9">
    <source>
        <dbReference type="ARBA" id="ARBA00023163"/>
    </source>
</evidence>
<proteinExistence type="predicted"/>
<keyword evidence="9" id="KW-0804">Transcription</keyword>
<keyword evidence="10" id="KW-0539">Nucleus</keyword>
<sequence length="715" mass="77678">MGELLKRVGAASRYFLCKEDLGGRDTGSGQYLLTRQSRADDDSLAVRRRLQRTESSTLEEKQRLCKATQLGPFKSSKGLSEQRVFLQLFLCVAPLTDAPDSTVIPADSSPSPEQMPQPDDGGRDLLTCGQCGQAFPLAHILTFIQHKQGGCGTARARPQVHTPPSPANRTQQFGQGTQVEAGYVELRRMTDRRWKEEPGVRVEANRAEEPSIFTCQVCQCVFSSAWTLLQHAQNAHSLNIYQVEDVGFLQTSKPAATMDPRHLGAALASAFQPSSRRSAPLHKPPHGSSIAPRDLQGLNFSMCLQRLAEVSCNNGGVVPSPSPSPPAASPFPHSTLPLHAAFSCELCGQGFQSMRSLSAHRRTHACDRPYHCGVCQLTFSQSGELARHMRSHRRPAAAQETDPNSASADEDRRLAGQGDNDISTVHGASTEAGKPPGGTTLILTSSQSNRNLLRYYQAPREADEEVQGEPQQPSPCGSPSEGSLESGDTGGSGESGIASGNCTPKRPEREDHPQGEWECEVEAVEMLQDWQRENERRQVTSGGGKKKKEEACEFCGKCFRNSSNLTVHRRSHTGERPYRCGLCSYACAQSSKLTRHMKTHGARGTRAAFQCQLCSVPFTVYATLEKHLKKVHGLTHASAGAYSQGPLTDYNGLNIQLEDESVSDQSGAPITMLTESNADLSEQLREEDPEMRVSANEPPTSEEAGSTVALGQTTV</sequence>
<keyword evidence="5 11" id="KW-0863">Zinc-finger</keyword>
<dbReference type="GO" id="GO:0045944">
    <property type="term" value="P:positive regulation of transcription by RNA polymerase II"/>
    <property type="evidence" value="ECO:0007669"/>
    <property type="project" value="TreeGrafter"/>
</dbReference>
<dbReference type="Proteomes" id="UP000694427">
    <property type="component" value="Unplaced"/>
</dbReference>
<dbReference type="Pfam" id="PF25491">
    <property type="entry name" value="CCHC_BCL-11A"/>
    <property type="match status" value="1"/>
</dbReference>